<sequence length="102" mass="11605">MISTVSKSPFDKIYSDIMTEVSRRYEATVHWLMQRNDAEQLIIACVFILLLLWLMIRRSMRNKDGSTSRNFGGSVVLIMIFAFGLGWMLDSGGGSLAFMFRG</sequence>
<evidence type="ECO:0000256" key="1">
    <source>
        <dbReference type="SAM" id="Phobius"/>
    </source>
</evidence>
<evidence type="ECO:0000313" key="2">
    <source>
        <dbReference type="EMBL" id="GGB74384.1"/>
    </source>
</evidence>
<feature type="transmembrane region" description="Helical" evidence="1">
    <location>
        <begin position="38"/>
        <end position="56"/>
    </location>
</feature>
<comment type="caution">
    <text evidence="2">The sequence shown here is derived from an EMBL/GenBank/DDBJ whole genome shotgun (WGS) entry which is preliminary data.</text>
</comment>
<dbReference type="EMBL" id="BMKF01000002">
    <property type="protein sequence ID" value="GGB74384.1"/>
    <property type="molecule type" value="Genomic_DNA"/>
</dbReference>
<accession>A0ABQ1JPN9</accession>
<name>A0ABQ1JPN9_9PROT</name>
<keyword evidence="1" id="KW-0472">Membrane</keyword>
<organism evidence="2 3">
    <name type="scientific">Henriciella pelagia</name>
    <dbReference type="NCBI Taxonomy" id="1977912"/>
    <lineage>
        <taxon>Bacteria</taxon>
        <taxon>Pseudomonadati</taxon>
        <taxon>Pseudomonadota</taxon>
        <taxon>Alphaproteobacteria</taxon>
        <taxon>Hyphomonadales</taxon>
        <taxon>Hyphomonadaceae</taxon>
        <taxon>Henriciella</taxon>
    </lineage>
</organism>
<proteinExistence type="predicted"/>
<protein>
    <submittedName>
        <fullName evidence="2">Uncharacterized protein</fullName>
    </submittedName>
</protein>
<keyword evidence="1" id="KW-1133">Transmembrane helix</keyword>
<dbReference type="Proteomes" id="UP000628854">
    <property type="component" value="Unassembled WGS sequence"/>
</dbReference>
<evidence type="ECO:0000313" key="3">
    <source>
        <dbReference type="Proteomes" id="UP000628854"/>
    </source>
</evidence>
<keyword evidence="1" id="KW-0812">Transmembrane</keyword>
<keyword evidence="3" id="KW-1185">Reference proteome</keyword>
<gene>
    <name evidence="2" type="ORF">GCM10011503_23860</name>
</gene>
<dbReference type="RefSeq" id="WP_084391900.1">
    <property type="nucleotide sequence ID" value="NZ_BMKF01000002.1"/>
</dbReference>
<feature type="transmembrane region" description="Helical" evidence="1">
    <location>
        <begin position="68"/>
        <end position="89"/>
    </location>
</feature>
<reference evidence="3" key="1">
    <citation type="journal article" date="2019" name="Int. J. Syst. Evol. Microbiol.">
        <title>The Global Catalogue of Microorganisms (GCM) 10K type strain sequencing project: providing services to taxonomists for standard genome sequencing and annotation.</title>
        <authorList>
            <consortium name="The Broad Institute Genomics Platform"/>
            <consortium name="The Broad Institute Genome Sequencing Center for Infectious Disease"/>
            <person name="Wu L."/>
            <person name="Ma J."/>
        </authorList>
    </citation>
    <scope>NUCLEOTIDE SEQUENCE [LARGE SCALE GENOMIC DNA]</scope>
    <source>
        <strain evidence="3">CGMCC 1.15928</strain>
    </source>
</reference>